<feature type="signal peptide" evidence="1">
    <location>
        <begin position="1"/>
        <end position="20"/>
    </location>
</feature>
<keyword evidence="1" id="KW-0732">Signal</keyword>
<proteinExistence type="predicted"/>
<dbReference type="EMBL" id="JAAMPC010000011">
    <property type="protein sequence ID" value="KAG2279367.1"/>
    <property type="molecule type" value="Genomic_DNA"/>
</dbReference>
<name>A0A8X7R0F8_BRACI</name>
<dbReference type="Proteomes" id="UP000886595">
    <property type="component" value="Unassembled WGS sequence"/>
</dbReference>
<evidence type="ECO:0000256" key="1">
    <source>
        <dbReference type="SAM" id="SignalP"/>
    </source>
</evidence>
<dbReference type="EMBL" id="JAAMPC010000011">
    <property type="protein sequence ID" value="KAG2279361.1"/>
    <property type="molecule type" value="Genomic_DNA"/>
</dbReference>
<feature type="chain" id="PRO_5040044627" evidence="1">
    <location>
        <begin position="21"/>
        <end position="171"/>
    </location>
</feature>
<evidence type="ECO:0000313" key="4">
    <source>
        <dbReference type="Proteomes" id="UP000886595"/>
    </source>
</evidence>
<gene>
    <name evidence="2" type="ORF">Bca52824_050581</name>
    <name evidence="3" type="ORF">Bca52824_050587</name>
</gene>
<comment type="caution">
    <text evidence="3">The sequence shown here is derived from an EMBL/GenBank/DDBJ whole genome shotgun (WGS) entry which is preliminary data.</text>
</comment>
<reference evidence="3 4" key="1">
    <citation type="submission" date="2020-02" db="EMBL/GenBank/DDBJ databases">
        <authorList>
            <person name="Ma Q."/>
            <person name="Huang Y."/>
            <person name="Song X."/>
            <person name="Pei D."/>
        </authorList>
    </citation>
    <scope>NUCLEOTIDE SEQUENCE [LARGE SCALE GENOMIC DNA]</scope>
    <source>
        <strain evidence="3">Sxm20200214</strain>
        <tissue evidence="3">Leaf</tissue>
    </source>
</reference>
<accession>A0A8X7R0F8</accession>
<organism evidence="3 4">
    <name type="scientific">Brassica carinata</name>
    <name type="common">Ethiopian mustard</name>
    <name type="synonym">Abyssinian cabbage</name>
    <dbReference type="NCBI Taxonomy" id="52824"/>
    <lineage>
        <taxon>Eukaryota</taxon>
        <taxon>Viridiplantae</taxon>
        <taxon>Streptophyta</taxon>
        <taxon>Embryophyta</taxon>
        <taxon>Tracheophyta</taxon>
        <taxon>Spermatophyta</taxon>
        <taxon>Magnoliopsida</taxon>
        <taxon>eudicotyledons</taxon>
        <taxon>Gunneridae</taxon>
        <taxon>Pentapetalae</taxon>
        <taxon>rosids</taxon>
        <taxon>malvids</taxon>
        <taxon>Brassicales</taxon>
        <taxon>Brassicaceae</taxon>
        <taxon>Brassiceae</taxon>
        <taxon>Brassica</taxon>
    </lineage>
</organism>
<protein>
    <submittedName>
        <fullName evidence="3">Uncharacterized protein</fullName>
    </submittedName>
</protein>
<dbReference type="OrthoDB" id="2019747at2759"/>
<evidence type="ECO:0000313" key="3">
    <source>
        <dbReference type="EMBL" id="KAG2279367.1"/>
    </source>
</evidence>
<dbReference type="AlphaFoldDB" id="A0A8X7R0F8"/>
<sequence>MSSFILLLLPLLSTISLSEAKPAGFSTFISFSVNNGGGRLGNVTVSVDGATVPEEIRSFAIANLEEEEEKEKEKDRLVSGMSKGKGEFMVGVNGNVNLHSWSLEATSVPKGLVFFAIWAAFRRKSLVMAMQEECGIKTKEFEYEKMEAVMSKTMKTIQVKCCDIYACVFRI</sequence>
<evidence type="ECO:0000313" key="2">
    <source>
        <dbReference type="EMBL" id="KAG2279361.1"/>
    </source>
</evidence>
<keyword evidence="4" id="KW-1185">Reference proteome</keyword>